<name>A0A1T4P0M1_9FIRM</name>
<evidence type="ECO:0000256" key="3">
    <source>
        <dbReference type="ARBA" id="ARBA00022723"/>
    </source>
</evidence>
<evidence type="ECO:0000313" key="13">
    <source>
        <dbReference type="EMBL" id="SJZ84538.1"/>
    </source>
</evidence>
<dbReference type="EMBL" id="FUXA01000010">
    <property type="protein sequence ID" value="SJZ84538.1"/>
    <property type="molecule type" value="Genomic_DNA"/>
</dbReference>
<feature type="binding site" evidence="12">
    <location>
        <position position="127"/>
    </location>
    <ligand>
        <name>NAD(+)</name>
        <dbReference type="ChEBI" id="CHEBI:57540"/>
    </ligand>
</feature>
<evidence type="ECO:0000256" key="11">
    <source>
        <dbReference type="PIRSR" id="PIRSR000112-2"/>
    </source>
</evidence>
<dbReference type="PANTHER" id="PTHR43616">
    <property type="entry name" value="GLYCEROL DEHYDROGENASE"/>
    <property type="match status" value="1"/>
</dbReference>
<comment type="cofactor">
    <cofactor evidence="10">
        <name>Zn(2+)</name>
        <dbReference type="ChEBI" id="CHEBI:29105"/>
    </cofactor>
    <text evidence="10">Binds 1 zinc ion per subunit.</text>
</comment>
<feature type="binding site" evidence="10">
    <location>
        <position position="268"/>
    </location>
    <ligand>
        <name>glycerol</name>
        <dbReference type="ChEBI" id="CHEBI:17754"/>
    </ligand>
</feature>
<evidence type="ECO:0000256" key="10">
    <source>
        <dbReference type="PIRSR" id="PIRSR000112-1"/>
    </source>
</evidence>
<evidence type="ECO:0000256" key="4">
    <source>
        <dbReference type="ARBA" id="ARBA00022857"/>
    </source>
</evidence>
<reference evidence="13 14" key="1">
    <citation type="submission" date="2017-02" db="EMBL/GenBank/DDBJ databases">
        <authorList>
            <person name="Peterson S.W."/>
        </authorList>
    </citation>
    <scope>NUCLEOTIDE SEQUENCE [LARGE SCALE GENOMIC DNA]</scope>
    <source>
        <strain evidence="13 14">ATCC 17233</strain>
    </source>
</reference>
<keyword evidence="7" id="KW-0443">Lipid metabolism</keyword>
<dbReference type="RefSeq" id="WP_078787602.1">
    <property type="nucleotide sequence ID" value="NZ_CAJOJK010000004.1"/>
</dbReference>
<dbReference type="OrthoDB" id="9763580at2"/>
<evidence type="ECO:0000256" key="9">
    <source>
        <dbReference type="ARBA" id="ARBA00023264"/>
    </source>
</evidence>
<dbReference type="GO" id="GO:0046872">
    <property type="term" value="F:metal ion binding"/>
    <property type="evidence" value="ECO:0007669"/>
    <property type="project" value="UniProtKB-KW"/>
</dbReference>
<sequence length="354" mass="39354">MNRFTLPYHLVVEEGIFSHIPDVMNDVIPDIHSKKTILVTEENLKGIFENIINDITADFTNIETYLIQSATYDAAVALAKYITMNDIQIVIGFGGGTVLDLAKFAAFVSKTSLISLPTTLSNDSLASPVAVLGTEGKARKTFKCKIPDAIIVDVNVIISAPDRQLLAGIGDTISKYTALNDWKIAYTKGKEYVDDFAYMISKMAFNSICYNDQKELKSKDFIKRLTQALVMGGLAMEIAGSSRPSSGSEHLFCHALEERFSEETNVPHGIAVAMGSYGACIFQKRNIGKITKVIKDYNIPVKPSDWKITKEIFIGAWQQAAETRADRYTILNETDLSDERLGKLYDEMELIFQM</sequence>
<dbReference type="CDD" id="cd08174">
    <property type="entry name" value="G1PDH-like"/>
    <property type="match status" value="1"/>
</dbReference>
<dbReference type="Pfam" id="PF13685">
    <property type="entry name" value="Fe-ADH_2"/>
    <property type="match status" value="1"/>
</dbReference>
<evidence type="ECO:0000256" key="1">
    <source>
        <dbReference type="ARBA" id="ARBA00022490"/>
    </source>
</evidence>
<proteinExistence type="predicted"/>
<gene>
    <name evidence="13" type="ORF">SAMN02745110_01776</name>
</gene>
<accession>A0A1T4P0M1</accession>
<dbReference type="PANTHER" id="PTHR43616:SF5">
    <property type="entry name" value="GLYCEROL DEHYDROGENASE 1"/>
    <property type="match status" value="1"/>
</dbReference>
<feature type="binding site" evidence="12">
    <location>
        <begin position="96"/>
        <end position="100"/>
    </location>
    <ligand>
        <name>NAD(+)</name>
        <dbReference type="ChEBI" id="CHEBI:57540"/>
    </ligand>
</feature>
<evidence type="ECO:0000313" key="14">
    <source>
        <dbReference type="Proteomes" id="UP000189857"/>
    </source>
</evidence>
<evidence type="ECO:0000256" key="12">
    <source>
        <dbReference type="PIRSR" id="PIRSR000112-3"/>
    </source>
</evidence>
<dbReference type="Gene3D" id="3.40.50.1970">
    <property type="match status" value="1"/>
</dbReference>
<dbReference type="SUPFAM" id="SSF56796">
    <property type="entry name" value="Dehydroquinate synthase-like"/>
    <property type="match status" value="1"/>
</dbReference>
<keyword evidence="4" id="KW-0521">NADP</keyword>
<keyword evidence="14" id="KW-1185">Reference proteome</keyword>
<evidence type="ECO:0000256" key="6">
    <source>
        <dbReference type="ARBA" id="ARBA00023027"/>
    </source>
</evidence>
<dbReference type="PIRSF" id="PIRSF000112">
    <property type="entry name" value="Glycerol_dehydrogenase"/>
    <property type="match status" value="1"/>
</dbReference>
<keyword evidence="5" id="KW-0560">Oxidoreductase</keyword>
<evidence type="ECO:0000256" key="7">
    <source>
        <dbReference type="ARBA" id="ARBA00023098"/>
    </source>
</evidence>
<feature type="binding site" evidence="10">
    <location>
        <position position="250"/>
    </location>
    <ligand>
        <name>glycerol</name>
        <dbReference type="ChEBI" id="CHEBI:17754"/>
    </ligand>
</feature>
<dbReference type="Proteomes" id="UP000189857">
    <property type="component" value="Unassembled WGS sequence"/>
</dbReference>
<evidence type="ECO:0000256" key="2">
    <source>
        <dbReference type="ARBA" id="ARBA00022516"/>
    </source>
</evidence>
<feature type="binding site" evidence="12">
    <location>
        <begin position="118"/>
        <end position="121"/>
    </location>
    <ligand>
        <name>NAD(+)</name>
        <dbReference type="ChEBI" id="CHEBI:57540"/>
    </ligand>
</feature>
<keyword evidence="3 10" id="KW-0479">Metal-binding</keyword>
<keyword evidence="8" id="KW-0594">Phospholipid biosynthesis</keyword>
<evidence type="ECO:0000256" key="8">
    <source>
        <dbReference type="ARBA" id="ARBA00023209"/>
    </source>
</evidence>
<dbReference type="InterPro" id="IPR016205">
    <property type="entry name" value="Glycerol_DH"/>
</dbReference>
<organism evidence="13 14">
    <name type="scientific">Eubacterium ruminantium</name>
    <dbReference type="NCBI Taxonomy" id="42322"/>
    <lineage>
        <taxon>Bacteria</taxon>
        <taxon>Bacillati</taxon>
        <taxon>Bacillota</taxon>
        <taxon>Clostridia</taxon>
        <taxon>Eubacteriales</taxon>
        <taxon>Eubacteriaceae</taxon>
        <taxon>Eubacterium</taxon>
    </lineage>
</organism>
<keyword evidence="6 12" id="KW-0520">NAD</keyword>
<keyword evidence="9" id="KW-1208">Phospholipid metabolism</keyword>
<feature type="binding site" evidence="10">
    <location>
        <position position="171"/>
    </location>
    <ligand>
        <name>glycerol</name>
        <dbReference type="ChEBI" id="CHEBI:17754"/>
    </ligand>
</feature>
<feature type="binding site" evidence="11">
    <location>
        <position position="123"/>
    </location>
    <ligand>
        <name>glycerol</name>
        <dbReference type="ChEBI" id="CHEBI:17754"/>
    </ligand>
</feature>
<keyword evidence="1" id="KW-0963">Cytoplasm</keyword>
<protein>
    <submittedName>
        <fullName evidence="13">Glycerol-1-phosphate dehydrogenase [NAD(P)+]</fullName>
    </submittedName>
</protein>
<keyword evidence="10" id="KW-0862">Zinc</keyword>
<dbReference type="Gene3D" id="1.20.1090.10">
    <property type="entry name" value="Dehydroquinate synthase-like - alpha domain"/>
    <property type="match status" value="1"/>
</dbReference>
<dbReference type="AlphaFoldDB" id="A0A1T4P0M1"/>
<dbReference type="InterPro" id="IPR032837">
    <property type="entry name" value="G1PDH"/>
</dbReference>
<dbReference type="GO" id="GO:0008654">
    <property type="term" value="P:phospholipid biosynthetic process"/>
    <property type="evidence" value="ECO:0007669"/>
    <property type="project" value="UniProtKB-KW"/>
</dbReference>
<evidence type="ECO:0000256" key="5">
    <source>
        <dbReference type="ARBA" id="ARBA00023002"/>
    </source>
</evidence>
<dbReference type="GO" id="GO:0016614">
    <property type="term" value="F:oxidoreductase activity, acting on CH-OH group of donors"/>
    <property type="evidence" value="ECO:0007669"/>
    <property type="project" value="InterPro"/>
</dbReference>
<keyword evidence="2" id="KW-0444">Lipid biosynthesis</keyword>